<reference evidence="5" key="1">
    <citation type="journal article" date="2019" name="Int. J. Syst. Evol. Microbiol.">
        <title>The Global Catalogue of Microorganisms (GCM) 10K type strain sequencing project: providing services to taxonomists for standard genome sequencing and annotation.</title>
        <authorList>
            <consortium name="The Broad Institute Genomics Platform"/>
            <consortium name="The Broad Institute Genome Sequencing Center for Infectious Disease"/>
            <person name="Wu L."/>
            <person name="Ma J."/>
        </authorList>
    </citation>
    <scope>NUCLEOTIDE SEQUENCE [LARGE SCALE GENOMIC DNA]</scope>
    <source>
        <strain evidence="5">JCM 9371</strain>
    </source>
</reference>
<dbReference type="InterPro" id="IPR033749">
    <property type="entry name" value="Polyprenyl_synt_CS"/>
</dbReference>
<evidence type="ECO:0000313" key="5">
    <source>
        <dbReference type="Proteomes" id="UP001597063"/>
    </source>
</evidence>
<dbReference type="Pfam" id="PF00348">
    <property type="entry name" value="polyprenyl_synt"/>
    <property type="match status" value="1"/>
</dbReference>
<evidence type="ECO:0000256" key="1">
    <source>
        <dbReference type="ARBA" id="ARBA00022723"/>
    </source>
</evidence>
<evidence type="ECO:0000256" key="2">
    <source>
        <dbReference type="ARBA" id="ARBA00022842"/>
    </source>
</evidence>
<comment type="caution">
    <text evidence="4">The sequence shown here is derived from an EMBL/GenBank/DDBJ whole genome shotgun (WGS) entry which is preliminary data.</text>
</comment>
<dbReference type="PANTHER" id="PTHR12001">
    <property type="entry name" value="GERANYLGERANYL PYROPHOSPHATE SYNTHASE"/>
    <property type="match status" value="1"/>
</dbReference>
<organism evidence="4 5">
    <name type="scientific">Actinomadura fibrosa</name>
    <dbReference type="NCBI Taxonomy" id="111802"/>
    <lineage>
        <taxon>Bacteria</taxon>
        <taxon>Bacillati</taxon>
        <taxon>Actinomycetota</taxon>
        <taxon>Actinomycetes</taxon>
        <taxon>Streptosporangiales</taxon>
        <taxon>Thermomonosporaceae</taxon>
        <taxon>Actinomadura</taxon>
    </lineage>
</organism>
<dbReference type="PANTHER" id="PTHR12001:SF86">
    <property type="entry name" value="GERANYLGERANYL DIPHOSPHATE SYNTHASE"/>
    <property type="match status" value="1"/>
</dbReference>
<dbReference type="Gene3D" id="1.10.600.10">
    <property type="entry name" value="Farnesyl Diphosphate Synthase"/>
    <property type="match status" value="1"/>
</dbReference>
<keyword evidence="2" id="KW-0460">Magnesium</keyword>
<sequence length="289" mass="29074">MLTSATKLTGGGADGSLAVEGIDVEGHDAEGIDVLGEARALVVPALTAALRGLPDGIGHVVEYHLGTSPRDGAPAGGYGGTALRPALVLLACEALGGDPARAVPAAVAVELVHNASLIHDDVIDAGRTRRGRPAAWTVYGASTAVLAGDALFFLALQILAETPWLADAGVGIVTTEVRRLVEGEHARVLSRPRDTAPTPDTVPTPDTAALRTGSLFAGSCELGAVAAAGTAEQVAALRAFGTHLAAALRQADRHLDQALAALDAVAVTTSAAARLTALARLVSGNGVRP</sequence>
<protein>
    <submittedName>
        <fullName evidence="4">Polyprenyl synthetase family protein</fullName>
    </submittedName>
</protein>
<evidence type="ECO:0000256" key="3">
    <source>
        <dbReference type="RuleBase" id="RU004466"/>
    </source>
</evidence>
<dbReference type="SUPFAM" id="SSF48576">
    <property type="entry name" value="Terpenoid synthases"/>
    <property type="match status" value="1"/>
</dbReference>
<keyword evidence="1" id="KW-0479">Metal-binding</keyword>
<dbReference type="PROSITE" id="PS00723">
    <property type="entry name" value="POLYPRENYL_SYNTHASE_1"/>
    <property type="match status" value="1"/>
</dbReference>
<evidence type="ECO:0000313" key="4">
    <source>
        <dbReference type="EMBL" id="MFD0684415.1"/>
    </source>
</evidence>
<name>A0ABW2XEB1_9ACTN</name>
<keyword evidence="5" id="KW-1185">Reference proteome</keyword>
<dbReference type="InterPro" id="IPR008949">
    <property type="entry name" value="Isoprenoid_synthase_dom_sf"/>
</dbReference>
<dbReference type="InterPro" id="IPR000092">
    <property type="entry name" value="Polyprenyl_synt"/>
</dbReference>
<keyword evidence="3" id="KW-0808">Transferase</keyword>
<dbReference type="RefSeq" id="WP_131763841.1">
    <property type="nucleotide sequence ID" value="NZ_CAACUY010000415.1"/>
</dbReference>
<gene>
    <name evidence="4" type="ORF">ACFQZM_07915</name>
</gene>
<comment type="similarity">
    <text evidence="3">Belongs to the FPP/GGPP synthase family.</text>
</comment>
<accession>A0ABW2XEB1</accession>
<proteinExistence type="inferred from homology"/>
<dbReference type="Proteomes" id="UP001597063">
    <property type="component" value="Unassembled WGS sequence"/>
</dbReference>
<dbReference type="EMBL" id="JBHTGP010000003">
    <property type="protein sequence ID" value="MFD0684415.1"/>
    <property type="molecule type" value="Genomic_DNA"/>
</dbReference>